<name>A0A518HVH7_9BACT</name>
<evidence type="ECO:0000313" key="2">
    <source>
        <dbReference type="EMBL" id="QDV44856.1"/>
    </source>
</evidence>
<organism evidence="2 3">
    <name type="scientific">Stieleria neptunia</name>
    <dbReference type="NCBI Taxonomy" id="2527979"/>
    <lineage>
        <taxon>Bacteria</taxon>
        <taxon>Pseudomonadati</taxon>
        <taxon>Planctomycetota</taxon>
        <taxon>Planctomycetia</taxon>
        <taxon>Pirellulales</taxon>
        <taxon>Pirellulaceae</taxon>
        <taxon>Stieleria</taxon>
    </lineage>
</organism>
<keyword evidence="3" id="KW-1185">Reference proteome</keyword>
<evidence type="ECO:0000256" key="1">
    <source>
        <dbReference type="SAM" id="MobiDB-lite"/>
    </source>
</evidence>
<gene>
    <name evidence="2" type="ORF">Enr13x_47270</name>
</gene>
<feature type="compositionally biased region" description="Polar residues" evidence="1">
    <location>
        <begin position="82"/>
        <end position="95"/>
    </location>
</feature>
<dbReference type="AlphaFoldDB" id="A0A518HVH7"/>
<protein>
    <submittedName>
        <fullName evidence="2">Uncharacterized protein</fullName>
    </submittedName>
</protein>
<feature type="region of interest" description="Disordered" evidence="1">
    <location>
        <begin position="143"/>
        <end position="189"/>
    </location>
</feature>
<dbReference type="KEGG" id="snep:Enr13x_47270"/>
<dbReference type="Proteomes" id="UP000319004">
    <property type="component" value="Chromosome"/>
</dbReference>
<dbReference type="EMBL" id="CP037423">
    <property type="protein sequence ID" value="QDV44856.1"/>
    <property type="molecule type" value="Genomic_DNA"/>
</dbReference>
<proteinExistence type="predicted"/>
<evidence type="ECO:0000313" key="3">
    <source>
        <dbReference type="Proteomes" id="UP000319004"/>
    </source>
</evidence>
<accession>A0A518HVH7</accession>
<reference evidence="2 3" key="1">
    <citation type="submission" date="2019-03" db="EMBL/GenBank/DDBJ databases">
        <title>Deep-cultivation of Planctomycetes and their phenomic and genomic characterization uncovers novel biology.</title>
        <authorList>
            <person name="Wiegand S."/>
            <person name="Jogler M."/>
            <person name="Boedeker C."/>
            <person name="Pinto D."/>
            <person name="Vollmers J."/>
            <person name="Rivas-Marin E."/>
            <person name="Kohn T."/>
            <person name="Peeters S.H."/>
            <person name="Heuer A."/>
            <person name="Rast P."/>
            <person name="Oberbeckmann S."/>
            <person name="Bunk B."/>
            <person name="Jeske O."/>
            <person name="Meyerdierks A."/>
            <person name="Storesund J.E."/>
            <person name="Kallscheuer N."/>
            <person name="Luecker S."/>
            <person name="Lage O.M."/>
            <person name="Pohl T."/>
            <person name="Merkel B.J."/>
            <person name="Hornburger P."/>
            <person name="Mueller R.-W."/>
            <person name="Bruemmer F."/>
            <person name="Labrenz M."/>
            <person name="Spormann A.M."/>
            <person name="Op den Camp H."/>
            <person name="Overmann J."/>
            <person name="Amann R."/>
            <person name="Jetten M.S.M."/>
            <person name="Mascher T."/>
            <person name="Medema M.H."/>
            <person name="Devos D.P."/>
            <person name="Kaster A.-K."/>
            <person name="Ovreas L."/>
            <person name="Rohde M."/>
            <person name="Galperin M.Y."/>
            <person name="Jogler C."/>
        </authorList>
    </citation>
    <scope>NUCLEOTIDE SEQUENCE [LARGE SCALE GENOMIC DNA]</scope>
    <source>
        <strain evidence="2 3">Enr13</strain>
    </source>
</reference>
<feature type="region of interest" description="Disordered" evidence="1">
    <location>
        <begin position="47"/>
        <end position="123"/>
    </location>
</feature>
<sequence length="321" mass="34537">MGRLGFRSPVRHPNRILGAAGKKIWGSFSVSLEKVQPRRGAARLHRLWHDGAGGTARAGGRFNEPRARKRPGTATPARGLTASGSPLTQQNPTKTTAREPSGRGSNAPRTTGGLAPCRSQSATRLVPKSMPWVIRRHTRCCCGSDSGSDRRLRPGGGEKQSPEGLQFDHARNPLSSAETPQGARGLNHHPSLVSISQRSQKAPSLQYNVKRTPTPLPCGAHQSTDSGSPKHHLVCEVCVVVSCLVLPFERSIDRLTFIIQSWIASACFDGCDSSICTKEAKRAARQRNNVARVMPASKAHTCIVLLSATGFNPMSIDVDLP</sequence>